<dbReference type="Gene3D" id="1.20.1280.50">
    <property type="match status" value="1"/>
</dbReference>
<gene>
    <name evidence="2" type="ORF">E3Q10_00855</name>
</gene>
<dbReference type="OMA" id="LEMHDEN"/>
<dbReference type="InterPro" id="IPR001810">
    <property type="entry name" value="F-box_dom"/>
</dbReference>
<organism evidence="2 3">
    <name type="scientific">Wallemia mellicola</name>
    <dbReference type="NCBI Taxonomy" id="1708541"/>
    <lineage>
        <taxon>Eukaryota</taxon>
        <taxon>Fungi</taxon>
        <taxon>Dikarya</taxon>
        <taxon>Basidiomycota</taxon>
        <taxon>Wallemiomycotina</taxon>
        <taxon>Wallemiomycetes</taxon>
        <taxon>Wallemiales</taxon>
        <taxon>Wallemiaceae</taxon>
        <taxon>Wallemia</taxon>
    </lineage>
</organism>
<dbReference type="SUPFAM" id="SSF81383">
    <property type="entry name" value="F-box domain"/>
    <property type="match status" value="1"/>
</dbReference>
<proteinExistence type="predicted"/>
<evidence type="ECO:0000313" key="2">
    <source>
        <dbReference type="EMBL" id="TIC33395.1"/>
    </source>
</evidence>
<reference evidence="2 3" key="1">
    <citation type="submission" date="2019-03" db="EMBL/GenBank/DDBJ databases">
        <title>Sequencing 25 genomes of Wallemia mellicola.</title>
        <authorList>
            <person name="Gostincar C."/>
        </authorList>
    </citation>
    <scope>NUCLEOTIDE SEQUENCE [LARGE SCALE GENOMIC DNA]</scope>
    <source>
        <strain evidence="2 3">EXF-8738</strain>
    </source>
</reference>
<dbReference type="Proteomes" id="UP000305647">
    <property type="component" value="Unassembled WGS sequence"/>
</dbReference>
<protein>
    <recommendedName>
        <fullName evidence="1">F-box domain-containing protein</fullName>
    </recommendedName>
</protein>
<dbReference type="Pfam" id="PF12937">
    <property type="entry name" value="F-box-like"/>
    <property type="match status" value="1"/>
</dbReference>
<dbReference type="CDD" id="cd09917">
    <property type="entry name" value="F-box_SF"/>
    <property type="match status" value="1"/>
</dbReference>
<evidence type="ECO:0000313" key="3">
    <source>
        <dbReference type="Proteomes" id="UP000305647"/>
    </source>
</evidence>
<accession>A0A4T0NB72</accession>
<sequence>MKNGLILDKLPNELIIDIIMLLPINDLSQLACVCRTLNDVIKKHRNLIYHTKSIEYGFTDIHSDIDNVYSVANKRRCLRKTFEKVNDWRDYCFLSLQQNERWPSQCNDSRGIDLHLPRDRSVWRIKVDTNLKIFIYTSTMGGLSIKSIENPHEFRCCNTSVAPFAHLEYDNGYASTHGASLDLWKIRLEGNLPKLEHITRVSVPFETRASRMKFGVLAVASADGAHIALINPSDGSLIKVINTVRVVLGVPLMIFYIEQTQNEVLICRGSKIEVYSKQTGLLCTTIRITINPDQFYCLSKVQFGGLQGDEPVSGIAPTFQEFQIAKRHEIDEDEDNLTAQVRADMFAYFGINRPAANNEDQANIVQENPVELDDERDNPVGEDVEERDLVQALMHEFEDNWSAVHVDGDTLVALSEKQILIVPNYSKAIEDDEMLNKQMVIKLPEYDGDTSQMCFEYSRMVFELEGHLCILPLHDTPQVMYISESAAPDSASAMQATEDAIISTIHENDNHSHWPHIQTIRWIDFSPTSATLSN</sequence>
<dbReference type="PROSITE" id="PS50181">
    <property type="entry name" value="FBOX"/>
    <property type="match status" value="1"/>
</dbReference>
<dbReference type="SMART" id="SM00256">
    <property type="entry name" value="FBOX"/>
    <property type="match status" value="1"/>
</dbReference>
<comment type="caution">
    <text evidence="2">The sequence shown here is derived from an EMBL/GenBank/DDBJ whole genome shotgun (WGS) entry which is preliminary data.</text>
</comment>
<name>A0A4T0NB72_9BASI</name>
<dbReference type="AlphaFoldDB" id="A0A4T0NB72"/>
<feature type="domain" description="F-box" evidence="1">
    <location>
        <begin position="4"/>
        <end position="52"/>
    </location>
</feature>
<dbReference type="InterPro" id="IPR036047">
    <property type="entry name" value="F-box-like_dom_sf"/>
</dbReference>
<dbReference type="EMBL" id="SPRO01000005">
    <property type="protein sequence ID" value="TIC33395.1"/>
    <property type="molecule type" value="Genomic_DNA"/>
</dbReference>
<evidence type="ECO:0000259" key="1">
    <source>
        <dbReference type="PROSITE" id="PS50181"/>
    </source>
</evidence>